<name>A0A847RWE1_9BACT</name>
<evidence type="ECO:0000313" key="21">
    <source>
        <dbReference type="Proteomes" id="UP000570474"/>
    </source>
</evidence>
<keyword evidence="10" id="KW-0169">Cobalamin biosynthesis</keyword>
<evidence type="ECO:0000256" key="3">
    <source>
        <dbReference type="ARBA" id="ARBA00001522"/>
    </source>
</evidence>
<dbReference type="EMBL" id="JABAIA010000001">
    <property type="protein sequence ID" value="NLR65315.1"/>
    <property type="molecule type" value="Genomic_DNA"/>
</dbReference>
<keyword evidence="11 20" id="KW-0808">Transferase</keyword>
<evidence type="ECO:0000256" key="11">
    <source>
        <dbReference type="ARBA" id="ARBA00022679"/>
    </source>
</evidence>
<keyword evidence="21" id="KW-1185">Reference proteome</keyword>
<evidence type="ECO:0000256" key="5">
    <source>
        <dbReference type="ARBA" id="ARBA00004692"/>
    </source>
</evidence>
<evidence type="ECO:0000256" key="8">
    <source>
        <dbReference type="ARBA" id="ARBA00012016"/>
    </source>
</evidence>
<dbReference type="GO" id="GO:0008820">
    <property type="term" value="F:cobinamide phosphate guanylyltransferase activity"/>
    <property type="evidence" value="ECO:0007669"/>
    <property type="project" value="UniProtKB-EC"/>
</dbReference>
<comment type="similarity">
    <text evidence="7">Belongs to the CobU/CobP family.</text>
</comment>
<feature type="binding site" evidence="19">
    <location>
        <begin position="32"/>
        <end position="34"/>
    </location>
    <ligand>
        <name>GTP</name>
        <dbReference type="ChEBI" id="CHEBI:37565"/>
    </ligand>
</feature>
<comment type="catalytic activity">
    <reaction evidence="2">
        <text>adenosylcob(III)inamide phosphate + GTP + H(+) = adenosylcob(III)inamide-GDP + diphosphate</text>
        <dbReference type="Rhea" id="RHEA:22712"/>
        <dbReference type="ChEBI" id="CHEBI:15378"/>
        <dbReference type="ChEBI" id="CHEBI:33019"/>
        <dbReference type="ChEBI" id="CHEBI:37565"/>
        <dbReference type="ChEBI" id="CHEBI:58502"/>
        <dbReference type="ChEBI" id="CHEBI:60487"/>
        <dbReference type="EC" id="2.7.7.62"/>
    </reaction>
</comment>
<dbReference type="EC" id="2.7.7.62" evidence="9"/>
<gene>
    <name evidence="20" type="ORF">HGH92_13435</name>
</gene>
<feature type="binding site" evidence="19">
    <location>
        <position position="78"/>
    </location>
    <ligand>
        <name>GTP</name>
        <dbReference type="ChEBI" id="CHEBI:37565"/>
    </ligand>
</feature>
<comment type="caution">
    <text evidence="20">The sequence shown here is derived from an EMBL/GenBank/DDBJ whole genome shotgun (WGS) entry which is preliminary data.</text>
</comment>
<evidence type="ECO:0000256" key="16">
    <source>
        <dbReference type="ARBA" id="ARBA00029570"/>
    </source>
</evidence>
<dbReference type="AlphaFoldDB" id="A0A847RWE1"/>
<proteinExistence type="inferred from homology"/>
<dbReference type="Proteomes" id="UP000570474">
    <property type="component" value="Unassembled WGS sequence"/>
</dbReference>
<dbReference type="PANTHER" id="PTHR34848:SF1">
    <property type="entry name" value="BIFUNCTIONAL ADENOSYLCOBALAMIN BIOSYNTHESIS PROTEIN COBU"/>
    <property type="match status" value="1"/>
</dbReference>
<evidence type="ECO:0000256" key="1">
    <source>
        <dbReference type="ARBA" id="ARBA00000312"/>
    </source>
</evidence>
<evidence type="ECO:0000256" key="13">
    <source>
        <dbReference type="ARBA" id="ARBA00022777"/>
    </source>
</evidence>
<comment type="catalytic activity">
    <reaction evidence="1">
        <text>adenosylcob(III)inamide + ATP = adenosylcob(III)inamide phosphate + ADP + H(+)</text>
        <dbReference type="Rhea" id="RHEA:15769"/>
        <dbReference type="ChEBI" id="CHEBI:2480"/>
        <dbReference type="ChEBI" id="CHEBI:15378"/>
        <dbReference type="ChEBI" id="CHEBI:30616"/>
        <dbReference type="ChEBI" id="CHEBI:58502"/>
        <dbReference type="ChEBI" id="CHEBI:456216"/>
        <dbReference type="EC" id="2.7.1.156"/>
    </reaction>
</comment>
<dbReference type="Gene3D" id="3.40.50.300">
    <property type="entry name" value="P-loop containing nucleotide triphosphate hydrolases"/>
    <property type="match status" value="1"/>
</dbReference>
<evidence type="ECO:0000256" key="2">
    <source>
        <dbReference type="ARBA" id="ARBA00000711"/>
    </source>
</evidence>
<comment type="function">
    <text evidence="4">Catalyzes ATP-dependent phosphorylation of adenosylcobinamide and addition of GMP to adenosylcobinamide phosphate.</text>
</comment>
<evidence type="ECO:0000256" key="17">
    <source>
        <dbReference type="ARBA" id="ARBA00030571"/>
    </source>
</evidence>
<feature type="binding site" evidence="19">
    <location>
        <position position="60"/>
    </location>
    <ligand>
        <name>GTP</name>
        <dbReference type="ChEBI" id="CHEBI:37565"/>
    </ligand>
</feature>
<dbReference type="GO" id="GO:0043752">
    <property type="term" value="F:adenosylcobinamide kinase activity"/>
    <property type="evidence" value="ECO:0007669"/>
    <property type="project" value="UniProtKB-EC"/>
</dbReference>
<dbReference type="GO" id="GO:0009236">
    <property type="term" value="P:cobalamin biosynthetic process"/>
    <property type="evidence" value="ECO:0007669"/>
    <property type="project" value="UniProtKB-UniPathway"/>
</dbReference>
<dbReference type="InterPro" id="IPR027417">
    <property type="entry name" value="P-loop_NTPase"/>
</dbReference>
<dbReference type="Pfam" id="PF02283">
    <property type="entry name" value="CobU"/>
    <property type="match status" value="1"/>
</dbReference>
<dbReference type="PIRSF" id="PIRSF006135">
    <property type="entry name" value="CobU"/>
    <property type="match status" value="1"/>
</dbReference>
<dbReference type="UniPathway" id="UPA00148">
    <property type="reaction ID" value="UER00236"/>
</dbReference>
<keyword evidence="12 19" id="KW-0547">Nucleotide-binding</keyword>
<evidence type="ECO:0000256" key="10">
    <source>
        <dbReference type="ARBA" id="ARBA00022573"/>
    </source>
</evidence>
<keyword evidence="20" id="KW-0548">Nucleotidyltransferase</keyword>
<reference evidence="20 21" key="1">
    <citation type="submission" date="2020-04" db="EMBL/GenBank/DDBJ databases">
        <authorList>
            <person name="Yin C."/>
        </authorList>
    </citation>
    <scope>NUCLEOTIDE SEQUENCE [LARGE SCALE GENOMIC DNA]</scope>
    <source>
        <strain evidence="20 21">Ae27</strain>
    </source>
</reference>
<evidence type="ECO:0000313" key="20">
    <source>
        <dbReference type="EMBL" id="NLR65315.1"/>
    </source>
</evidence>
<protein>
    <recommendedName>
        <fullName evidence="16">Adenosylcobinamide kinase</fullName>
        <ecNumber evidence="8">2.7.1.156</ecNumber>
        <ecNumber evidence="9">2.7.7.62</ecNumber>
    </recommendedName>
    <alternativeName>
        <fullName evidence="17">Adenosylcobinamide-phosphate guanylyltransferase</fullName>
    </alternativeName>
</protein>
<comment type="pathway">
    <text evidence="5">Cofactor biosynthesis; adenosylcobalamin biosynthesis; adenosylcobalamin from cob(II)yrinate a,c-diamide: step 6/7.</text>
</comment>
<evidence type="ECO:0000256" key="4">
    <source>
        <dbReference type="ARBA" id="ARBA00003889"/>
    </source>
</evidence>
<keyword evidence="13 20" id="KW-0418">Kinase</keyword>
<comment type="pathway">
    <text evidence="6">Cofactor biosynthesis; adenosylcobalamin biosynthesis; adenosylcobalamin from cob(II)yrinate a,c-diamide: step 5/7.</text>
</comment>
<evidence type="ECO:0000256" key="19">
    <source>
        <dbReference type="PIRSR" id="PIRSR006135-2"/>
    </source>
</evidence>
<dbReference type="EC" id="2.7.1.156" evidence="8"/>
<evidence type="ECO:0000256" key="14">
    <source>
        <dbReference type="ARBA" id="ARBA00022840"/>
    </source>
</evidence>
<dbReference type="PANTHER" id="PTHR34848">
    <property type="match status" value="1"/>
</dbReference>
<evidence type="ECO:0000256" key="6">
    <source>
        <dbReference type="ARBA" id="ARBA00005159"/>
    </source>
</evidence>
<keyword evidence="15 19" id="KW-0342">GTP-binding</keyword>
<keyword evidence="14" id="KW-0067">ATP-binding</keyword>
<evidence type="ECO:0000256" key="18">
    <source>
        <dbReference type="PIRSR" id="PIRSR006135-1"/>
    </source>
</evidence>
<evidence type="ECO:0000256" key="12">
    <source>
        <dbReference type="ARBA" id="ARBA00022741"/>
    </source>
</evidence>
<organism evidence="20 21">
    <name type="scientific">Chitinophaga varians</name>
    <dbReference type="NCBI Taxonomy" id="2202339"/>
    <lineage>
        <taxon>Bacteria</taxon>
        <taxon>Pseudomonadati</taxon>
        <taxon>Bacteroidota</taxon>
        <taxon>Chitinophagia</taxon>
        <taxon>Chitinophagales</taxon>
        <taxon>Chitinophagaceae</taxon>
        <taxon>Chitinophaga</taxon>
    </lineage>
</organism>
<feature type="active site" description="GMP-histidine intermediate" evidence="18">
    <location>
        <position position="48"/>
    </location>
</feature>
<dbReference type="CDD" id="cd00544">
    <property type="entry name" value="CobU"/>
    <property type="match status" value="1"/>
</dbReference>
<evidence type="ECO:0000256" key="7">
    <source>
        <dbReference type="ARBA" id="ARBA00007490"/>
    </source>
</evidence>
<dbReference type="RefSeq" id="WP_168871212.1">
    <property type="nucleotide sequence ID" value="NZ_JABAIA010000001.1"/>
</dbReference>
<evidence type="ECO:0000256" key="15">
    <source>
        <dbReference type="ARBA" id="ARBA00023134"/>
    </source>
</evidence>
<comment type="catalytic activity">
    <reaction evidence="3">
        <text>adenosylcob(III)inamide + GTP = adenosylcob(III)inamide phosphate + GDP + H(+)</text>
        <dbReference type="Rhea" id="RHEA:15765"/>
        <dbReference type="ChEBI" id="CHEBI:2480"/>
        <dbReference type="ChEBI" id="CHEBI:15378"/>
        <dbReference type="ChEBI" id="CHEBI:37565"/>
        <dbReference type="ChEBI" id="CHEBI:58189"/>
        <dbReference type="ChEBI" id="CHEBI:58502"/>
        <dbReference type="EC" id="2.7.1.156"/>
    </reaction>
</comment>
<dbReference type="InterPro" id="IPR003203">
    <property type="entry name" value="CobU/CobP"/>
</dbReference>
<dbReference type="SUPFAM" id="SSF52540">
    <property type="entry name" value="P-loop containing nucleoside triphosphate hydrolases"/>
    <property type="match status" value="1"/>
</dbReference>
<dbReference type="GO" id="GO:0005524">
    <property type="term" value="F:ATP binding"/>
    <property type="evidence" value="ECO:0007669"/>
    <property type="project" value="UniProtKB-KW"/>
</dbReference>
<feature type="binding site" evidence="19">
    <location>
        <begin position="7"/>
        <end position="14"/>
    </location>
    <ligand>
        <name>GTP</name>
        <dbReference type="ChEBI" id="CHEBI:37565"/>
    </ligand>
</feature>
<dbReference type="GO" id="GO:0005525">
    <property type="term" value="F:GTP binding"/>
    <property type="evidence" value="ECO:0007669"/>
    <property type="project" value="UniProtKB-KW"/>
</dbReference>
<accession>A0A847RWE1</accession>
<sequence length="171" mass="19074">MITLVTGGARSGKSRYAQEQALASGQPPVYVATAKIWDEDFAARIRQHQSERGPSWTNYEEELYVSRLPLAGRTVVIDCVTLWLTNFFTLHDYDIDKALASLQAEIDALRELPGHFLIVTNELGMGLHAETAVGRKFTDLQGWANQYIARIADTVILMVSGIPVVIKKRDL</sequence>
<evidence type="ECO:0000256" key="9">
    <source>
        <dbReference type="ARBA" id="ARBA00012523"/>
    </source>
</evidence>